<organism evidence="6 7">
    <name type="scientific">Alligator sinensis</name>
    <name type="common">Chinese alligator</name>
    <dbReference type="NCBI Taxonomy" id="38654"/>
    <lineage>
        <taxon>Eukaryota</taxon>
        <taxon>Metazoa</taxon>
        <taxon>Chordata</taxon>
        <taxon>Craniata</taxon>
        <taxon>Vertebrata</taxon>
        <taxon>Euteleostomi</taxon>
        <taxon>Archelosauria</taxon>
        <taxon>Archosauria</taxon>
        <taxon>Crocodylia</taxon>
        <taxon>Alligatoridae</taxon>
        <taxon>Alligatorinae</taxon>
        <taxon>Alligator</taxon>
    </lineage>
</organism>
<dbReference type="Pfam" id="PF07678">
    <property type="entry name" value="TED_complement"/>
    <property type="match status" value="1"/>
</dbReference>
<sequence length="319" mass="34944">MFCTADVGFGLSSTATLTAFKPFFVELALPCSVIRGEAFTLKATVFNYLLQCIKVQVTLVESTQFQAQAGEESAYTSCLCAEEGKTFQWEVTATSLGEVNFTVSTEALHTQELCGNEVVIAPAQGRVDTVIKPLHVQPGGILEEKAHSSLLCQEVSENVSLAIPGNIVAGSERAHVTVLGDMMGAALQNIDRLLAMPHGCGEQNMVRFTPNIYIQQYLEKSGQLAPEIRDKAQGFLKSGYQRELTYKHNDGSYSAFGKSDATGNTWLTAFVVKCFGQARPYIFIDQQHIEDALKWLQQHQMENGCFQSVGKLLNNALQV</sequence>
<keyword evidence="4" id="KW-1015">Disulfide bond</keyword>
<dbReference type="GO" id="GO:0005615">
    <property type="term" value="C:extracellular space"/>
    <property type="evidence" value="ECO:0007669"/>
    <property type="project" value="InterPro"/>
</dbReference>
<dbReference type="Pfam" id="PF00207">
    <property type="entry name" value="A2M"/>
    <property type="match status" value="1"/>
</dbReference>
<protein>
    <submittedName>
        <fullName evidence="7">Alpha-2-macroglobulin-like protein 1</fullName>
    </submittedName>
</protein>
<dbReference type="eggNOG" id="KOG1366">
    <property type="taxonomic scope" value="Eukaryota"/>
</dbReference>
<dbReference type="InterPro" id="IPR008930">
    <property type="entry name" value="Terpenoid_cyclase/PrenylTrfase"/>
</dbReference>
<dbReference type="Proteomes" id="UP000189705">
    <property type="component" value="Unplaced"/>
</dbReference>
<evidence type="ECO:0000313" key="7">
    <source>
        <dbReference type="RefSeq" id="XP_014383221.2"/>
    </source>
</evidence>
<gene>
    <name evidence="7" type="primary">LOC102379584</name>
</gene>
<dbReference type="PANTHER" id="PTHR11412:SF185">
    <property type="entry name" value="ALPHA-2-MACROGLOBULIN-LIKE PROTEIN 1"/>
    <property type="match status" value="1"/>
</dbReference>
<dbReference type="InterPro" id="IPR011626">
    <property type="entry name" value="Alpha-macroglobulin_TED"/>
</dbReference>
<reference evidence="7" key="1">
    <citation type="submission" date="2025-08" db="UniProtKB">
        <authorList>
            <consortium name="RefSeq"/>
        </authorList>
    </citation>
    <scope>IDENTIFICATION</scope>
</reference>
<dbReference type="InParanoid" id="A0A1U8DS91"/>
<dbReference type="InterPro" id="IPR019742">
    <property type="entry name" value="MacrogloblnA2_CS"/>
</dbReference>
<dbReference type="SUPFAM" id="SSF48239">
    <property type="entry name" value="Terpenoid cyclases/Protein prenyltransferases"/>
    <property type="match status" value="1"/>
</dbReference>
<dbReference type="RefSeq" id="XP_014383221.2">
    <property type="nucleotide sequence ID" value="XM_014527735.2"/>
</dbReference>
<dbReference type="Gene3D" id="2.60.120.1540">
    <property type="match status" value="1"/>
</dbReference>
<keyword evidence="2" id="KW-0646">Protease inhibitor</keyword>
<evidence type="ECO:0000259" key="5">
    <source>
        <dbReference type="SMART" id="SM01360"/>
    </source>
</evidence>
<evidence type="ECO:0000256" key="2">
    <source>
        <dbReference type="ARBA" id="ARBA00022690"/>
    </source>
</evidence>
<feature type="domain" description="Alpha-2-macroglobulin" evidence="5">
    <location>
        <begin position="1"/>
        <end position="59"/>
    </location>
</feature>
<dbReference type="InterPro" id="IPR013783">
    <property type="entry name" value="Ig-like_fold"/>
</dbReference>
<evidence type="ECO:0000256" key="4">
    <source>
        <dbReference type="ARBA" id="ARBA00023157"/>
    </source>
</evidence>
<dbReference type="Gene3D" id="1.50.10.20">
    <property type="match status" value="1"/>
</dbReference>
<dbReference type="PANTHER" id="PTHR11412">
    <property type="entry name" value="MACROGLOBULIN / COMPLEMENT"/>
    <property type="match status" value="1"/>
</dbReference>
<dbReference type="SMART" id="SM01360">
    <property type="entry name" value="A2M"/>
    <property type="match status" value="1"/>
</dbReference>
<dbReference type="PROSITE" id="PS00477">
    <property type="entry name" value="ALPHA_2_MACROGLOBULIN"/>
    <property type="match status" value="1"/>
</dbReference>
<dbReference type="AlphaFoldDB" id="A0A1U8DS91"/>
<dbReference type="Gene3D" id="2.60.40.10">
    <property type="entry name" value="Immunoglobulins"/>
    <property type="match status" value="1"/>
</dbReference>
<dbReference type="STRING" id="38654.A0A1U8DS91"/>
<keyword evidence="6" id="KW-1185">Reference proteome</keyword>
<accession>A0A1U8DS91</accession>
<dbReference type="InterPro" id="IPR050473">
    <property type="entry name" value="A2M/Complement_sys"/>
</dbReference>
<dbReference type="InterPro" id="IPR047565">
    <property type="entry name" value="Alpha-macroglob_thiol-ester_cl"/>
</dbReference>
<dbReference type="GO" id="GO:0004867">
    <property type="term" value="F:serine-type endopeptidase inhibitor activity"/>
    <property type="evidence" value="ECO:0007669"/>
    <property type="project" value="UniProtKB-KW"/>
</dbReference>
<evidence type="ECO:0000256" key="3">
    <source>
        <dbReference type="ARBA" id="ARBA00022900"/>
    </source>
</evidence>
<keyword evidence="3" id="KW-0722">Serine protease inhibitor</keyword>
<dbReference type="InterPro" id="IPR001599">
    <property type="entry name" value="Macroglobln_a2"/>
</dbReference>
<dbReference type="InterPro" id="IPR014756">
    <property type="entry name" value="Ig_E-set"/>
</dbReference>
<dbReference type="SUPFAM" id="SSF81296">
    <property type="entry name" value="E set domains"/>
    <property type="match status" value="1"/>
</dbReference>
<dbReference type="SMART" id="SM01419">
    <property type="entry name" value="Thiol-ester_cl"/>
    <property type="match status" value="1"/>
</dbReference>
<comment type="similarity">
    <text evidence="1">Belongs to the protease inhibitor I39 (alpha-2-macroglobulin) family.</text>
</comment>
<evidence type="ECO:0000313" key="6">
    <source>
        <dbReference type="Proteomes" id="UP000189705"/>
    </source>
</evidence>
<name>A0A1U8DS91_ALLSI</name>
<proteinExistence type="inferred from homology"/>
<dbReference type="GeneID" id="102379584"/>
<evidence type="ECO:0000256" key="1">
    <source>
        <dbReference type="ARBA" id="ARBA00010952"/>
    </source>
</evidence>
<dbReference type="KEGG" id="asn:102379584"/>